<evidence type="ECO:0000313" key="2">
    <source>
        <dbReference type="EMBL" id="QJW97421.1"/>
    </source>
</evidence>
<name>A0A6M5YVU5_9BACT</name>
<protein>
    <submittedName>
        <fullName evidence="2">Uncharacterized protein</fullName>
    </submittedName>
</protein>
<accession>A0A6M5YVU5</accession>
<dbReference type="Proteomes" id="UP000503447">
    <property type="component" value="Chromosome"/>
</dbReference>
<feature type="compositionally biased region" description="Polar residues" evidence="1">
    <location>
        <begin position="28"/>
        <end position="47"/>
    </location>
</feature>
<dbReference type="AlphaFoldDB" id="A0A6M5YVU5"/>
<sequence>MIGFDDEMAGQAFATVPPLLCGTVGRRNASSRPTRTQETSAHSSGGE</sequence>
<organism evidence="2 3">
    <name type="scientific">Frigoriglobus tundricola</name>
    <dbReference type="NCBI Taxonomy" id="2774151"/>
    <lineage>
        <taxon>Bacteria</taxon>
        <taxon>Pseudomonadati</taxon>
        <taxon>Planctomycetota</taxon>
        <taxon>Planctomycetia</taxon>
        <taxon>Gemmatales</taxon>
        <taxon>Gemmataceae</taxon>
        <taxon>Frigoriglobus</taxon>
    </lineage>
</organism>
<proteinExistence type="predicted"/>
<dbReference type="EMBL" id="CP053452">
    <property type="protein sequence ID" value="QJW97421.1"/>
    <property type="molecule type" value="Genomic_DNA"/>
</dbReference>
<evidence type="ECO:0000313" key="3">
    <source>
        <dbReference type="Proteomes" id="UP000503447"/>
    </source>
</evidence>
<feature type="region of interest" description="Disordered" evidence="1">
    <location>
        <begin position="21"/>
        <end position="47"/>
    </location>
</feature>
<gene>
    <name evidence="2" type="ORF">FTUN_4995</name>
</gene>
<dbReference type="KEGG" id="ftj:FTUN_4995"/>
<reference evidence="3" key="1">
    <citation type="submission" date="2020-05" db="EMBL/GenBank/DDBJ databases">
        <title>Frigoriglobus tundricola gen. nov., sp. nov., a psychrotolerant cellulolytic planctomycete of the family Gemmataceae with two divergent copies of 16S rRNA gene.</title>
        <authorList>
            <person name="Kulichevskaya I.S."/>
            <person name="Ivanova A.A."/>
            <person name="Naumoff D.G."/>
            <person name="Beletsky A.V."/>
            <person name="Rijpstra W.I.C."/>
            <person name="Sinninghe Damste J.S."/>
            <person name="Mardanov A.V."/>
            <person name="Ravin N.V."/>
            <person name="Dedysh S.N."/>
        </authorList>
    </citation>
    <scope>NUCLEOTIDE SEQUENCE [LARGE SCALE GENOMIC DNA]</scope>
    <source>
        <strain evidence="3">PL17</strain>
    </source>
</reference>
<evidence type="ECO:0000256" key="1">
    <source>
        <dbReference type="SAM" id="MobiDB-lite"/>
    </source>
</evidence>
<keyword evidence="3" id="KW-1185">Reference proteome</keyword>